<dbReference type="PATRIC" id="fig|1619313.3.peg.3846"/>
<dbReference type="EMBL" id="LN907828">
    <property type="protein sequence ID" value="CUU25937.1"/>
    <property type="molecule type" value="Genomic_DNA"/>
</dbReference>
<evidence type="ECO:0000313" key="1">
    <source>
        <dbReference type="EMBL" id="CUU25937.1"/>
    </source>
</evidence>
<geneLocation type="plasmid" evidence="2">
    <name>pEM01</name>
</geneLocation>
<dbReference type="KEGG" id="ege:EM595_p0239"/>
<keyword evidence="2" id="KW-1185">Reference proteome</keyword>
<dbReference type="Pfam" id="PF03692">
    <property type="entry name" value="CxxCxxCC"/>
    <property type="match status" value="1"/>
</dbReference>
<dbReference type="Proteomes" id="UP000059419">
    <property type="component" value="Plasmid pEM01"/>
</dbReference>
<reference evidence="2" key="1">
    <citation type="submission" date="2015-11" db="EMBL/GenBank/DDBJ databases">
        <authorList>
            <person name="Blom J."/>
        </authorList>
    </citation>
    <scope>NUCLEOTIDE SEQUENCE [LARGE SCALE GENOMIC DNA]</scope>
    <source>
        <plasmid evidence="2">pEM01</plasmid>
    </source>
</reference>
<proteinExistence type="predicted"/>
<evidence type="ECO:0008006" key="3">
    <source>
        <dbReference type="Google" id="ProtNLM"/>
    </source>
</evidence>
<dbReference type="AlphaFoldDB" id="A0A0U5GST4"/>
<protein>
    <recommendedName>
        <fullName evidence="3">YkgJ family cysteine cluster protein</fullName>
    </recommendedName>
</protein>
<accession>A0A0U5GST4</accession>
<name>A0A0U5GST4_9GAMM</name>
<dbReference type="InterPro" id="IPR005358">
    <property type="entry name" value="Puta_zinc/iron-chelating_dom"/>
</dbReference>
<sequence>MAGFFMTLSPAFPCNQCGACCRLVSLAQETQFLDRGDGACRHYDDQNRLCTIYDTRPLVCQVEKQYLLNYQQQYSWWEFIDVNRIACLELEKMAAQPAE</sequence>
<organism evidence="1 2">
    <name type="scientific">Duffyella gerundensis</name>
    <dbReference type="NCBI Taxonomy" id="1619313"/>
    <lineage>
        <taxon>Bacteria</taxon>
        <taxon>Pseudomonadati</taxon>
        <taxon>Pseudomonadota</taxon>
        <taxon>Gammaproteobacteria</taxon>
        <taxon>Enterobacterales</taxon>
        <taxon>Erwiniaceae</taxon>
        <taxon>Duffyella</taxon>
    </lineage>
</organism>
<evidence type="ECO:0000313" key="2">
    <source>
        <dbReference type="Proteomes" id="UP000059419"/>
    </source>
</evidence>
<gene>
    <name evidence="1" type="ORF">EM595_p0239</name>
</gene>